<name>A0ABW4QYH2_9BACT</name>
<accession>A0ABW4QYH2</accession>
<organism evidence="1 2">
    <name type="scientific">Hymenobacter bucti</name>
    <dbReference type="NCBI Taxonomy" id="1844114"/>
    <lineage>
        <taxon>Bacteria</taxon>
        <taxon>Pseudomonadati</taxon>
        <taxon>Bacteroidota</taxon>
        <taxon>Cytophagia</taxon>
        <taxon>Cytophagales</taxon>
        <taxon>Hymenobacteraceae</taxon>
        <taxon>Hymenobacter</taxon>
    </lineage>
</organism>
<sequence>MAGAALAARRRAAVRNTFVGRKPYLAAWGKDVPAEIAPVRAKLVSAAYKLK</sequence>
<comment type="caution">
    <text evidence="1">The sequence shown here is derived from an EMBL/GenBank/DDBJ whole genome shotgun (WGS) entry which is preliminary data.</text>
</comment>
<dbReference type="RefSeq" id="WP_382319465.1">
    <property type="nucleotide sequence ID" value="NZ_JBHUIA010000002.1"/>
</dbReference>
<evidence type="ECO:0000313" key="2">
    <source>
        <dbReference type="Proteomes" id="UP001597197"/>
    </source>
</evidence>
<dbReference type="Proteomes" id="UP001597197">
    <property type="component" value="Unassembled WGS sequence"/>
</dbReference>
<dbReference type="EMBL" id="JBHUFD010000018">
    <property type="protein sequence ID" value="MFD1874651.1"/>
    <property type="molecule type" value="Genomic_DNA"/>
</dbReference>
<gene>
    <name evidence="1" type="ORF">ACFSDX_19595</name>
</gene>
<keyword evidence="2" id="KW-1185">Reference proteome</keyword>
<proteinExistence type="predicted"/>
<reference evidence="2" key="1">
    <citation type="journal article" date="2019" name="Int. J. Syst. Evol. Microbiol.">
        <title>The Global Catalogue of Microorganisms (GCM) 10K type strain sequencing project: providing services to taxonomists for standard genome sequencing and annotation.</title>
        <authorList>
            <consortium name="The Broad Institute Genomics Platform"/>
            <consortium name="The Broad Institute Genome Sequencing Center for Infectious Disease"/>
            <person name="Wu L."/>
            <person name="Ma J."/>
        </authorList>
    </citation>
    <scope>NUCLEOTIDE SEQUENCE [LARGE SCALE GENOMIC DNA]</scope>
    <source>
        <strain evidence="2">CGMCC 1.15795</strain>
    </source>
</reference>
<protein>
    <submittedName>
        <fullName evidence="1">Uncharacterized protein</fullName>
    </submittedName>
</protein>
<evidence type="ECO:0000313" key="1">
    <source>
        <dbReference type="EMBL" id="MFD1874651.1"/>
    </source>
</evidence>